<dbReference type="RefSeq" id="WP_326835640.1">
    <property type="nucleotide sequence ID" value="NZ_CP142149.1"/>
</dbReference>
<sequence>MIRSSSLLAFSSAAEVAAPHTVSAQATSGRVGAAASTGPNCCTGAQAGATSNDALSFASPRTAFVRSAAVGLSFSVAAAKSRACAIVGTARGSAGACFVSVSSDCASCVTYASAALIPDGGTDFSPPEARESRPVAWSK</sequence>
<name>A0ABZ1IF91_9PSEU</name>
<proteinExistence type="predicted"/>
<protein>
    <recommendedName>
        <fullName evidence="3">Secreted protein</fullName>
    </recommendedName>
</protein>
<evidence type="ECO:0000313" key="1">
    <source>
        <dbReference type="EMBL" id="WSE32833.1"/>
    </source>
</evidence>
<evidence type="ECO:0008006" key="3">
    <source>
        <dbReference type="Google" id="ProtNLM"/>
    </source>
</evidence>
<dbReference type="EMBL" id="CP142149">
    <property type="protein sequence ID" value="WSE32833.1"/>
    <property type="molecule type" value="Genomic_DNA"/>
</dbReference>
<gene>
    <name evidence="1" type="ORF">VSH64_12030</name>
</gene>
<accession>A0ABZ1IF91</accession>
<keyword evidence="2" id="KW-1185">Reference proteome</keyword>
<reference evidence="1 2" key="1">
    <citation type="journal article" date="2015" name="Int. J. Syst. Evol. Microbiol.">
        <title>Amycolatopsis rhabdoformis sp. nov., an actinomycete isolated from a tropical forest soil.</title>
        <authorList>
            <person name="Souza W.R."/>
            <person name="Silva R.E."/>
            <person name="Goodfellow M."/>
            <person name="Busarakam K."/>
            <person name="Figueiro F.S."/>
            <person name="Ferreira D."/>
            <person name="Rodrigues-Filho E."/>
            <person name="Moraes L.A.B."/>
            <person name="Zucchi T.D."/>
        </authorList>
    </citation>
    <scope>NUCLEOTIDE SEQUENCE [LARGE SCALE GENOMIC DNA]</scope>
    <source>
        <strain evidence="1 2">NCIMB 14900</strain>
    </source>
</reference>
<organism evidence="1 2">
    <name type="scientific">Amycolatopsis rhabdoformis</name>
    <dbReference type="NCBI Taxonomy" id="1448059"/>
    <lineage>
        <taxon>Bacteria</taxon>
        <taxon>Bacillati</taxon>
        <taxon>Actinomycetota</taxon>
        <taxon>Actinomycetes</taxon>
        <taxon>Pseudonocardiales</taxon>
        <taxon>Pseudonocardiaceae</taxon>
        <taxon>Amycolatopsis</taxon>
    </lineage>
</organism>
<dbReference type="Proteomes" id="UP001330812">
    <property type="component" value="Chromosome"/>
</dbReference>
<evidence type="ECO:0000313" key="2">
    <source>
        <dbReference type="Proteomes" id="UP001330812"/>
    </source>
</evidence>